<evidence type="ECO:0000313" key="2">
    <source>
        <dbReference type="Proteomes" id="UP001215598"/>
    </source>
</evidence>
<dbReference type="Proteomes" id="UP001215598">
    <property type="component" value="Unassembled WGS sequence"/>
</dbReference>
<gene>
    <name evidence="1" type="ORF">B0H16DRAFT_1464893</name>
</gene>
<evidence type="ECO:0000313" key="1">
    <source>
        <dbReference type="EMBL" id="KAJ7740318.1"/>
    </source>
</evidence>
<proteinExistence type="predicted"/>
<dbReference type="EMBL" id="JARKIB010000103">
    <property type="protein sequence ID" value="KAJ7740318.1"/>
    <property type="molecule type" value="Genomic_DNA"/>
</dbReference>
<comment type="caution">
    <text evidence="1">The sequence shown here is derived from an EMBL/GenBank/DDBJ whole genome shotgun (WGS) entry which is preliminary data.</text>
</comment>
<dbReference type="AlphaFoldDB" id="A0AAD7N0J0"/>
<keyword evidence="2" id="KW-1185">Reference proteome</keyword>
<reference evidence="1" key="1">
    <citation type="submission" date="2023-03" db="EMBL/GenBank/DDBJ databases">
        <title>Massive genome expansion in bonnet fungi (Mycena s.s.) driven by repeated elements and novel gene families across ecological guilds.</title>
        <authorList>
            <consortium name="Lawrence Berkeley National Laboratory"/>
            <person name="Harder C.B."/>
            <person name="Miyauchi S."/>
            <person name="Viragh M."/>
            <person name="Kuo A."/>
            <person name="Thoen E."/>
            <person name="Andreopoulos B."/>
            <person name="Lu D."/>
            <person name="Skrede I."/>
            <person name="Drula E."/>
            <person name="Henrissat B."/>
            <person name="Morin E."/>
            <person name="Kohler A."/>
            <person name="Barry K."/>
            <person name="LaButti K."/>
            <person name="Morin E."/>
            <person name="Salamov A."/>
            <person name="Lipzen A."/>
            <person name="Mereny Z."/>
            <person name="Hegedus B."/>
            <person name="Baldrian P."/>
            <person name="Stursova M."/>
            <person name="Weitz H."/>
            <person name="Taylor A."/>
            <person name="Grigoriev I.V."/>
            <person name="Nagy L.G."/>
            <person name="Martin F."/>
            <person name="Kauserud H."/>
        </authorList>
    </citation>
    <scope>NUCLEOTIDE SEQUENCE</scope>
    <source>
        <strain evidence="1">CBHHK182m</strain>
    </source>
</reference>
<organism evidence="1 2">
    <name type="scientific">Mycena metata</name>
    <dbReference type="NCBI Taxonomy" id="1033252"/>
    <lineage>
        <taxon>Eukaryota</taxon>
        <taxon>Fungi</taxon>
        <taxon>Dikarya</taxon>
        <taxon>Basidiomycota</taxon>
        <taxon>Agaricomycotina</taxon>
        <taxon>Agaricomycetes</taxon>
        <taxon>Agaricomycetidae</taxon>
        <taxon>Agaricales</taxon>
        <taxon>Marasmiineae</taxon>
        <taxon>Mycenaceae</taxon>
        <taxon>Mycena</taxon>
    </lineage>
</organism>
<accession>A0AAD7N0J0</accession>
<protein>
    <submittedName>
        <fullName evidence="1">Uncharacterized protein</fullName>
    </submittedName>
</protein>
<name>A0AAD7N0J0_9AGAR</name>
<sequence>MKGHENALYECAPNGTAVGFTCSITKFGGCRRDPRHIGSPQPTLAWQSSTSRTHTLCQRLLLSARSGLSNIQEGGMNCLNHAFYPRKRLPGPFVVDGRLRNYSAIALKSCKLLMRLIRLLTRSPSGALSYFGNSLVFDPECAHSLYDPFSPSEGLRRKLDFGLVPSPNAFYLFLRLNRPFWLPGDLFDMRSLGWYWLRYWLQPGQGAGGYCIGYWLLLGYDTGLQLGTIWVGYRLQYWVAAGQGTGTGYDTGLLLGTVPATILGCCWGRIPATILGCGWVGYRLRYWAAAGQGWAAAGQGTGTSYDTGLLLGRAGLGRVPAPATILGCCWAGYRHRLRYWAAAGLGCCWAGYRLRYWAAAGARYRLRYWAAAGVGYRLRYWAAAGARYRLRYWAAAGARYRLRYWAAAGVGYRLRYWAAAG</sequence>